<accession>A0A6G4A2R1</accession>
<dbReference type="EMBL" id="JAAIKC010000007">
    <property type="protein sequence ID" value="NEW07937.1"/>
    <property type="molecule type" value="Genomic_DNA"/>
</dbReference>
<dbReference type="RefSeq" id="WP_205516866.1">
    <property type="nucleotide sequence ID" value="NZ_JAAIKC010000007.1"/>
</dbReference>
<comment type="caution">
    <text evidence="1">The sequence shown here is derived from an EMBL/GenBank/DDBJ whole genome shotgun (WGS) entry which is preliminary data.</text>
</comment>
<name>A0A6G4A2R1_9BACL</name>
<organism evidence="1">
    <name type="scientific">Paenibacillus sp. SYP-B3998</name>
    <dbReference type="NCBI Taxonomy" id="2678564"/>
    <lineage>
        <taxon>Bacteria</taxon>
        <taxon>Bacillati</taxon>
        <taxon>Bacillota</taxon>
        <taxon>Bacilli</taxon>
        <taxon>Bacillales</taxon>
        <taxon>Paenibacillaceae</taxon>
        <taxon>Paenibacillus</taxon>
    </lineage>
</organism>
<reference evidence="1" key="1">
    <citation type="submission" date="2020-02" db="EMBL/GenBank/DDBJ databases">
        <authorList>
            <person name="Shen X.-R."/>
            <person name="Zhang Y.-X."/>
        </authorList>
    </citation>
    <scope>NUCLEOTIDE SEQUENCE</scope>
    <source>
        <strain evidence="1">SYP-B3998</strain>
    </source>
</reference>
<proteinExistence type="predicted"/>
<dbReference type="AlphaFoldDB" id="A0A6G4A2R1"/>
<protein>
    <submittedName>
        <fullName evidence="1">Uncharacterized protein</fullName>
    </submittedName>
</protein>
<sequence>MDKKMNTCTCSVEFHFTDGEISLVESGFRKYHSWTFEHQDNVWERSGGPALDDIEQAVEQFASELGMLPIEAVGIFFLTLIDRYRA</sequence>
<gene>
    <name evidence="1" type="ORF">GK047_18210</name>
</gene>
<evidence type="ECO:0000313" key="1">
    <source>
        <dbReference type="EMBL" id="NEW07937.1"/>
    </source>
</evidence>